<evidence type="ECO:0000259" key="17">
    <source>
        <dbReference type="PROSITE" id="PS50125"/>
    </source>
</evidence>
<dbReference type="RefSeq" id="XP_005108248.3">
    <property type="nucleotide sequence ID" value="XM_005108191.3"/>
</dbReference>
<comment type="similarity">
    <text evidence="14">Belongs to the adenylyl cyclase class-4/guanylyl cyclase family.</text>
</comment>
<evidence type="ECO:0000256" key="13">
    <source>
        <dbReference type="ARBA" id="ARBA00023239"/>
    </source>
</evidence>
<comment type="cofactor">
    <cofactor evidence="2">
        <name>Mg(2+)</name>
        <dbReference type="ChEBI" id="CHEBI:18420"/>
    </cofactor>
</comment>
<evidence type="ECO:0000256" key="5">
    <source>
        <dbReference type="ARBA" id="ARBA00022692"/>
    </source>
</evidence>
<dbReference type="InterPro" id="IPR029787">
    <property type="entry name" value="Nucleotide_cyclase"/>
</dbReference>
<dbReference type="PANTHER" id="PTHR45627">
    <property type="entry name" value="ADENYLATE CYCLASE TYPE 1"/>
    <property type="match status" value="1"/>
</dbReference>
<dbReference type="PANTHER" id="PTHR45627:SF30">
    <property type="entry name" value="ADENYLATE CYCLASE TYPE 3"/>
    <property type="match status" value="1"/>
</dbReference>
<keyword evidence="18" id="KW-1185">Reference proteome</keyword>
<evidence type="ECO:0000256" key="3">
    <source>
        <dbReference type="ARBA" id="ARBA00004141"/>
    </source>
</evidence>
<feature type="transmembrane region" description="Helical" evidence="16">
    <location>
        <begin position="385"/>
        <end position="408"/>
    </location>
</feature>
<dbReference type="Pfam" id="PF00211">
    <property type="entry name" value="Guanylate_cyc"/>
    <property type="match status" value="2"/>
</dbReference>
<evidence type="ECO:0000256" key="8">
    <source>
        <dbReference type="ARBA" id="ARBA00022840"/>
    </source>
</evidence>
<keyword evidence="7" id="KW-0547">Nucleotide-binding</keyword>
<keyword evidence="8" id="KW-0067">ATP-binding</keyword>
<feature type="compositionally biased region" description="Basic and acidic residues" evidence="15">
    <location>
        <begin position="257"/>
        <end position="268"/>
    </location>
</feature>
<dbReference type="InterPro" id="IPR018297">
    <property type="entry name" value="A/G_cyclase_CS"/>
</dbReference>
<dbReference type="EC" id="4.6.1.1" evidence="4"/>
<dbReference type="SUPFAM" id="SSF57756">
    <property type="entry name" value="Retrovirus zinc finger-like domains"/>
    <property type="match status" value="1"/>
</dbReference>
<evidence type="ECO:0000256" key="4">
    <source>
        <dbReference type="ARBA" id="ARBA00012201"/>
    </source>
</evidence>
<feature type="domain" description="Guanylate cyclase" evidence="17">
    <location>
        <begin position="534"/>
        <end position="692"/>
    </location>
</feature>
<dbReference type="SMART" id="SM00044">
    <property type="entry name" value="CYCc"/>
    <property type="match status" value="1"/>
</dbReference>
<feature type="region of interest" description="Disordered" evidence="15">
    <location>
        <begin position="250"/>
        <end position="308"/>
    </location>
</feature>
<evidence type="ECO:0000256" key="7">
    <source>
        <dbReference type="ARBA" id="ARBA00022741"/>
    </source>
</evidence>
<evidence type="ECO:0000256" key="15">
    <source>
        <dbReference type="SAM" id="MobiDB-lite"/>
    </source>
</evidence>
<keyword evidence="9" id="KW-0460">Magnesium</keyword>
<feature type="transmembrane region" description="Helical" evidence="16">
    <location>
        <begin position="355"/>
        <end position="373"/>
    </location>
</feature>
<evidence type="ECO:0000256" key="10">
    <source>
        <dbReference type="ARBA" id="ARBA00022989"/>
    </source>
</evidence>
<organism evidence="18 19">
    <name type="scientific">Aplysia californica</name>
    <name type="common">California sea hare</name>
    <dbReference type="NCBI Taxonomy" id="6500"/>
    <lineage>
        <taxon>Eukaryota</taxon>
        <taxon>Metazoa</taxon>
        <taxon>Spiralia</taxon>
        <taxon>Lophotrochozoa</taxon>
        <taxon>Mollusca</taxon>
        <taxon>Gastropoda</taxon>
        <taxon>Heterobranchia</taxon>
        <taxon>Euthyneura</taxon>
        <taxon>Tectipleura</taxon>
        <taxon>Aplysiida</taxon>
        <taxon>Aplysioidea</taxon>
        <taxon>Aplysiidae</taxon>
        <taxon>Aplysia</taxon>
    </lineage>
</organism>
<dbReference type="SMART" id="SM00343">
    <property type="entry name" value="ZnF_C2HC"/>
    <property type="match status" value="3"/>
</dbReference>
<dbReference type="CDD" id="cd07302">
    <property type="entry name" value="CHD"/>
    <property type="match status" value="1"/>
</dbReference>
<keyword evidence="13 14" id="KW-0456">Lyase</keyword>
<dbReference type="InterPro" id="IPR001054">
    <property type="entry name" value="A/G_cyclase"/>
</dbReference>
<evidence type="ECO:0000256" key="2">
    <source>
        <dbReference type="ARBA" id="ARBA00001946"/>
    </source>
</evidence>
<dbReference type="GeneID" id="101859667"/>
<evidence type="ECO:0000256" key="16">
    <source>
        <dbReference type="SAM" id="Phobius"/>
    </source>
</evidence>
<keyword evidence="5 16" id="KW-0812">Transmembrane</keyword>
<keyword evidence="10 16" id="KW-1133">Transmembrane helix</keyword>
<evidence type="ECO:0000313" key="18">
    <source>
        <dbReference type="Proteomes" id="UP000694888"/>
    </source>
</evidence>
<comment type="catalytic activity">
    <reaction evidence="1">
        <text>ATP = 3',5'-cyclic AMP + diphosphate</text>
        <dbReference type="Rhea" id="RHEA:15389"/>
        <dbReference type="ChEBI" id="CHEBI:30616"/>
        <dbReference type="ChEBI" id="CHEBI:33019"/>
        <dbReference type="ChEBI" id="CHEBI:58165"/>
        <dbReference type="EC" id="4.6.1.1"/>
    </reaction>
</comment>
<evidence type="ECO:0000256" key="6">
    <source>
        <dbReference type="ARBA" id="ARBA00022723"/>
    </source>
</evidence>
<name>A0ABM0K413_APLCA</name>
<feature type="domain" description="Guanylate cyclase" evidence="17">
    <location>
        <begin position="11"/>
        <end position="50"/>
    </location>
</feature>
<evidence type="ECO:0000313" key="19">
    <source>
        <dbReference type="RefSeq" id="XP_005108248.3"/>
    </source>
</evidence>
<evidence type="ECO:0000256" key="11">
    <source>
        <dbReference type="ARBA" id="ARBA00022998"/>
    </source>
</evidence>
<evidence type="ECO:0000256" key="1">
    <source>
        <dbReference type="ARBA" id="ARBA00001593"/>
    </source>
</evidence>
<proteinExistence type="inferred from homology"/>
<feature type="transmembrane region" description="Helical" evidence="16">
    <location>
        <begin position="420"/>
        <end position="443"/>
    </location>
</feature>
<comment type="subcellular location">
    <subcellularLocation>
        <location evidence="3">Membrane</location>
        <topology evidence="3">Multi-pass membrane protein</topology>
    </subcellularLocation>
</comment>
<accession>A0ABM0K413</accession>
<evidence type="ECO:0000256" key="12">
    <source>
        <dbReference type="ARBA" id="ARBA00023136"/>
    </source>
</evidence>
<dbReference type="InterPro" id="IPR036875">
    <property type="entry name" value="Znf_CCHC_sf"/>
</dbReference>
<reference evidence="19" key="1">
    <citation type="submission" date="2025-08" db="UniProtKB">
        <authorList>
            <consortium name="RefSeq"/>
        </authorList>
    </citation>
    <scope>IDENTIFICATION</scope>
</reference>
<evidence type="ECO:0000256" key="14">
    <source>
        <dbReference type="RuleBase" id="RU000405"/>
    </source>
</evidence>
<protein>
    <recommendedName>
        <fullName evidence="4">adenylate cyclase</fullName>
        <ecNumber evidence="4">4.6.1.1</ecNumber>
    </recommendedName>
</protein>
<keyword evidence="12 16" id="KW-0472">Membrane</keyword>
<dbReference type="Proteomes" id="UP000694888">
    <property type="component" value="Unplaced"/>
</dbReference>
<dbReference type="PROSITE" id="PS00452">
    <property type="entry name" value="GUANYLATE_CYCLASE_1"/>
    <property type="match status" value="1"/>
</dbReference>
<gene>
    <name evidence="19" type="primary">LOC101859667</name>
</gene>
<dbReference type="PROSITE" id="PS50125">
    <property type="entry name" value="GUANYLATE_CYCLASE_2"/>
    <property type="match status" value="2"/>
</dbReference>
<evidence type="ECO:0000256" key="9">
    <source>
        <dbReference type="ARBA" id="ARBA00022842"/>
    </source>
</evidence>
<dbReference type="Gene3D" id="3.30.70.1230">
    <property type="entry name" value="Nucleotide cyclase"/>
    <property type="match status" value="2"/>
</dbReference>
<dbReference type="SUPFAM" id="SSF55073">
    <property type="entry name" value="Nucleotide cyclase"/>
    <property type="match status" value="2"/>
</dbReference>
<sequence>MCTFSSLCFPSILYADIVGFTAISSSVTAADLVRILNQLFASFDVLAKPHRSLNTSKGVIKSRELCGCTEEEMVQEVDGIVHARRIKIRRGGKEIYTNTWILTFNTPTPPTKLDIAYLELEVRPYIPKPKRCFNCQSFGDTQLRCRRGAACPRCGKEGHSGETCSVDPWCPNCRQGGHTASSTECPTLCQEKTILTHRAQYGGTRVHISEATKGFLNGEFELEDGQGGEREEDLKLKNIQTYLVKRILKPNGKSRNRSVETNEHRPEPRPPVVGASANGVGGAAEEHDENESSGDEEEETTQTVEEQKKEFSARLKRELFEKEKGSELLKKFRKVTLKFKDAALEQRYLQRIESYSGLPMVALCIALIFDFIAKLSVLPRTPLLLSMYLVGAAILAVMSAVSMAATFVNVSGCVPSTENLNVFAVLLSIFLEMRYINVIYYYIITTTKKTPQFLSVSPFCSVQMELVTRKLYLWKEASKRDKERAADLQRKNEALIYNLLPPHVAADFLGRRKKDKVGMKNEKCSLLSFVKKVSIIFCEEKKKTIMICVAGAVYKTVATTKIHFPTCSHLFPTRRFLNEIISDYDELLNQSRFSSIVKIKTVGATYMAASGMVTEGGPKIGSTQQRWSHLHDLVQFALALQDVIAKINEQSFNTFILRIGINHGPIIAGVIGARKPHYDIWGNTVNVSSRMESTGQPGRIQVVEETMKILVEFGYTFEKRGLIKVKGKGELMTYFLERKPDSSEAFMPNQVPHS</sequence>
<feature type="compositionally biased region" description="Acidic residues" evidence="15">
    <location>
        <begin position="286"/>
        <end position="300"/>
    </location>
</feature>
<keyword evidence="6" id="KW-0479">Metal-binding</keyword>
<dbReference type="InterPro" id="IPR001878">
    <property type="entry name" value="Znf_CCHC"/>
</dbReference>
<keyword evidence="11" id="KW-0115">cAMP biosynthesis</keyword>